<comment type="caution">
    <text evidence="1">The sequence shown here is derived from an EMBL/GenBank/DDBJ whole genome shotgun (WGS) entry which is preliminary data.</text>
</comment>
<proteinExistence type="predicted"/>
<dbReference type="RefSeq" id="WP_378377374.1">
    <property type="nucleotide sequence ID" value="NZ_JBHMAS010000107.1"/>
</dbReference>
<evidence type="ECO:0000313" key="2">
    <source>
        <dbReference type="Proteomes" id="UP001589587"/>
    </source>
</evidence>
<gene>
    <name evidence="1" type="ORF">ACFFQ6_36755</name>
</gene>
<name>A0ABV5XU20_9NOCA</name>
<reference evidence="1 2" key="1">
    <citation type="submission" date="2024-09" db="EMBL/GenBank/DDBJ databases">
        <authorList>
            <person name="Sun Q."/>
            <person name="Mori K."/>
        </authorList>
    </citation>
    <scope>NUCLEOTIDE SEQUENCE [LARGE SCALE GENOMIC DNA]</scope>
    <source>
        <strain evidence="1 2">JCM 11411</strain>
    </source>
</reference>
<organism evidence="1 2">
    <name type="scientific">Rhodococcus baikonurensis</name>
    <dbReference type="NCBI Taxonomy" id="172041"/>
    <lineage>
        <taxon>Bacteria</taxon>
        <taxon>Bacillati</taxon>
        <taxon>Actinomycetota</taxon>
        <taxon>Actinomycetes</taxon>
        <taxon>Mycobacteriales</taxon>
        <taxon>Nocardiaceae</taxon>
        <taxon>Rhodococcus</taxon>
        <taxon>Rhodococcus erythropolis group</taxon>
    </lineage>
</organism>
<accession>A0ABV5XU20</accession>
<sequence>MAMNVSADRIAQAAQTLAEMDEEIGDGSLTNWTARTLREEAAKRRASEA</sequence>
<evidence type="ECO:0000313" key="1">
    <source>
        <dbReference type="EMBL" id="MFB9785254.1"/>
    </source>
</evidence>
<keyword evidence="2" id="KW-1185">Reference proteome</keyword>
<dbReference type="EMBL" id="JBHMAS010000107">
    <property type="protein sequence ID" value="MFB9785254.1"/>
    <property type="molecule type" value="Genomic_DNA"/>
</dbReference>
<dbReference type="Proteomes" id="UP001589587">
    <property type="component" value="Unassembled WGS sequence"/>
</dbReference>
<protein>
    <submittedName>
        <fullName evidence="1">Uncharacterized protein</fullName>
    </submittedName>
</protein>